<dbReference type="InterPro" id="IPR003501">
    <property type="entry name" value="PTS_EIIB_2/3"/>
</dbReference>
<dbReference type="SUPFAM" id="SSF52794">
    <property type="entry name" value="PTS system IIB component-like"/>
    <property type="match status" value="1"/>
</dbReference>
<keyword evidence="4" id="KW-0808">Transferase</keyword>
<name>A0A510K2T7_9FUSO</name>
<evidence type="ECO:0000313" key="9">
    <source>
        <dbReference type="EMBL" id="BBM45527.1"/>
    </source>
</evidence>
<dbReference type="Gene3D" id="3.40.50.2300">
    <property type="match status" value="1"/>
</dbReference>
<evidence type="ECO:0000256" key="2">
    <source>
        <dbReference type="ARBA" id="ARBA00022553"/>
    </source>
</evidence>
<evidence type="ECO:0000256" key="3">
    <source>
        <dbReference type="ARBA" id="ARBA00022597"/>
    </source>
</evidence>
<dbReference type="PANTHER" id="PTHR34581">
    <property type="entry name" value="PTS SYSTEM N,N'-DIACETYLCHITOBIOSE-SPECIFIC EIIB COMPONENT"/>
    <property type="match status" value="1"/>
</dbReference>
<dbReference type="STRING" id="1122173.GCA_000482505_01092"/>
<evidence type="ECO:0000256" key="1">
    <source>
        <dbReference type="ARBA" id="ARBA00022448"/>
    </source>
</evidence>
<evidence type="ECO:0000256" key="4">
    <source>
        <dbReference type="ARBA" id="ARBA00022679"/>
    </source>
</evidence>
<reference evidence="10 11" key="2">
    <citation type="submission" date="2019-07" db="EMBL/GenBank/DDBJ databases">
        <title>Complete Genome Sequence of Leptotrichia trevisanii Strain JMUB3935.</title>
        <authorList>
            <person name="Watanabe S."/>
            <person name="Cui L."/>
        </authorList>
    </citation>
    <scope>NUCLEOTIDE SEQUENCE [LARGE SCALE GENOMIC DNA]</scope>
    <source>
        <strain evidence="10 11">JMUB3935</strain>
    </source>
</reference>
<dbReference type="Proteomes" id="UP000321378">
    <property type="component" value="Chromosome"/>
</dbReference>
<dbReference type="Pfam" id="PF02302">
    <property type="entry name" value="PTS_IIB"/>
    <property type="match status" value="1"/>
</dbReference>
<dbReference type="GO" id="GO:0016301">
    <property type="term" value="F:kinase activity"/>
    <property type="evidence" value="ECO:0007669"/>
    <property type="project" value="UniProtKB-KW"/>
</dbReference>
<dbReference type="RefSeq" id="WP_026747918.1">
    <property type="nucleotide sequence ID" value="NZ_AP019831.1"/>
</dbReference>
<dbReference type="InterPro" id="IPR036095">
    <property type="entry name" value="PTS_EIIB-like_sf"/>
</dbReference>
<proteinExistence type="predicted"/>
<dbReference type="EMBL" id="AP019840">
    <property type="protein sequence ID" value="BBM52753.1"/>
    <property type="molecule type" value="Genomic_DNA"/>
</dbReference>
<feature type="domain" description="PTS EIIB type-3" evidence="8">
    <location>
        <begin position="1"/>
        <end position="108"/>
    </location>
</feature>
<reference evidence="9 12" key="1">
    <citation type="submission" date="2019-07" db="EMBL/GenBank/DDBJ databases">
        <title>Complete Genome Sequence of Leptotrichia trevisanii Strain JMUB3870.</title>
        <authorList>
            <person name="Watanabe S."/>
            <person name="Cui L."/>
        </authorList>
    </citation>
    <scope>NUCLEOTIDE SEQUENCE [LARGE SCALE GENOMIC DNA]</scope>
    <source>
        <strain evidence="9 12">JMUB3870</strain>
    </source>
</reference>
<keyword evidence="6" id="KW-0418">Kinase</keyword>
<keyword evidence="2" id="KW-0597">Phosphoprotein</keyword>
<organism evidence="9 12">
    <name type="scientific">Leptotrichia trevisanii</name>
    <dbReference type="NCBI Taxonomy" id="109328"/>
    <lineage>
        <taxon>Bacteria</taxon>
        <taxon>Fusobacteriati</taxon>
        <taxon>Fusobacteriota</taxon>
        <taxon>Fusobacteriia</taxon>
        <taxon>Fusobacteriales</taxon>
        <taxon>Leptotrichiaceae</taxon>
        <taxon>Leptotrichia</taxon>
    </lineage>
</organism>
<evidence type="ECO:0000313" key="10">
    <source>
        <dbReference type="EMBL" id="BBM52753.1"/>
    </source>
</evidence>
<dbReference type="CDD" id="cd05564">
    <property type="entry name" value="PTS_IIB_chitobiose_lichenan"/>
    <property type="match status" value="1"/>
</dbReference>
<evidence type="ECO:0000256" key="6">
    <source>
        <dbReference type="ARBA" id="ARBA00022777"/>
    </source>
</evidence>
<dbReference type="GO" id="GO:0008982">
    <property type="term" value="F:protein-N(PI)-phosphohistidine-sugar phosphotransferase activity"/>
    <property type="evidence" value="ECO:0007669"/>
    <property type="project" value="InterPro"/>
</dbReference>
<keyword evidence="12" id="KW-1185">Reference proteome</keyword>
<dbReference type="PANTHER" id="PTHR34581:SF2">
    <property type="entry name" value="PTS SYSTEM N,N'-DIACETYLCHITOBIOSE-SPECIFIC EIIB COMPONENT"/>
    <property type="match status" value="1"/>
</dbReference>
<dbReference type="InterPro" id="IPR051819">
    <property type="entry name" value="PTS_sugar-specific_EIIB"/>
</dbReference>
<keyword evidence="1" id="KW-0813">Transport</keyword>
<dbReference type="EMBL" id="AP019831">
    <property type="protein sequence ID" value="BBM45527.1"/>
    <property type="molecule type" value="Genomic_DNA"/>
</dbReference>
<feature type="modified residue" description="Phosphocysteine; by EIIA" evidence="7">
    <location>
        <position position="8"/>
    </location>
</feature>
<evidence type="ECO:0000313" key="11">
    <source>
        <dbReference type="Proteomes" id="UP000321378"/>
    </source>
</evidence>
<dbReference type="InterPro" id="IPR013012">
    <property type="entry name" value="PTS_EIIB_3"/>
</dbReference>
<evidence type="ECO:0000259" key="8">
    <source>
        <dbReference type="PROSITE" id="PS51100"/>
    </source>
</evidence>
<sequence>MKRIYLFCAAGMSTSLVAKKMQEVADKHNLPVEVKAFPDSKIDVTVEEFHPDIILLGPQVKFKFEETASKYEPKGIPVAVIDLEDYGKVDGERILKRAIKILKEKAVKEDV</sequence>
<dbReference type="AlphaFoldDB" id="A0A510K2T7"/>
<evidence type="ECO:0000256" key="7">
    <source>
        <dbReference type="PROSITE-ProRule" id="PRU00423"/>
    </source>
</evidence>
<dbReference type="GO" id="GO:0009401">
    <property type="term" value="P:phosphoenolpyruvate-dependent sugar phosphotransferase system"/>
    <property type="evidence" value="ECO:0007669"/>
    <property type="project" value="UniProtKB-KW"/>
</dbReference>
<evidence type="ECO:0000313" key="12">
    <source>
        <dbReference type="Proteomes" id="UP000422644"/>
    </source>
</evidence>
<keyword evidence="3" id="KW-0762">Sugar transport</keyword>
<dbReference type="Proteomes" id="UP000422644">
    <property type="component" value="Chromosome"/>
</dbReference>
<gene>
    <name evidence="9" type="ORF">JMUB3870_1647</name>
    <name evidence="10" type="ORF">JMUB3935_1733</name>
</gene>
<dbReference type="OrthoDB" id="9808134at2"/>
<keyword evidence="5" id="KW-0598">Phosphotransferase system</keyword>
<dbReference type="PROSITE" id="PS51100">
    <property type="entry name" value="PTS_EIIB_TYPE_3"/>
    <property type="match status" value="1"/>
</dbReference>
<accession>A0A510K2T7</accession>
<evidence type="ECO:0000256" key="5">
    <source>
        <dbReference type="ARBA" id="ARBA00022683"/>
    </source>
</evidence>
<protein>
    <submittedName>
        <fullName evidence="9">PTS system, lactose/cellobiose-specific IIB component</fullName>
    </submittedName>
</protein>